<comment type="subcellular location">
    <subcellularLocation>
        <location evidence="1">Membrane</location>
        <topology evidence="1">Multi-pass membrane protein</topology>
    </subcellularLocation>
</comment>
<feature type="domain" description="ABC transporter" evidence="10">
    <location>
        <begin position="136"/>
        <end position="383"/>
    </location>
</feature>
<organism evidence="11 12">
    <name type="scientific">Kockovaella imperatae</name>
    <dbReference type="NCBI Taxonomy" id="4999"/>
    <lineage>
        <taxon>Eukaryota</taxon>
        <taxon>Fungi</taxon>
        <taxon>Dikarya</taxon>
        <taxon>Basidiomycota</taxon>
        <taxon>Agaricomycotina</taxon>
        <taxon>Tremellomycetes</taxon>
        <taxon>Tremellales</taxon>
        <taxon>Cuniculitremaceae</taxon>
        <taxon>Kockovaella</taxon>
    </lineage>
</organism>
<feature type="transmembrane region" description="Helical" evidence="9">
    <location>
        <begin position="1340"/>
        <end position="1361"/>
    </location>
</feature>
<feature type="compositionally biased region" description="Basic and acidic residues" evidence="8">
    <location>
        <begin position="39"/>
        <end position="53"/>
    </location>
</feature>
<dbReference type="PROSITE" id="PS00211">
    <property type="entry name" value="ABC_TRANSPORTER_1"/>
    <property type="match status" value="2"/>
</dbReference>
<keyword evidence="4" id="KW-0547">Nucleotide-binding</keyword>
<dbReference type="STRING" id="4999.A0A1Y1UE19"/>
<dbReference type="FunFam" id="3.40.50.300:FF:002930">
    <property type="entry name" value="ABC transporter family protein"/>
    <property type="match status" value="1"/>
</dbReference>
<feature type="domain" description="ABC transporter" evidence="10">
    <location>
        <begin position="771"/>
        <end position="1027"/>
    </location>
</feature>
<feature type="transmembrane region" description="Helical" evidence="9">
    <location>
        <begin position="1188"/>
        <end position="1210"/>
    </location>
</feature>
<dbReference type="InterPro" id="IPR043926">
    <property type="entry name" value="ABCG_dom"/>
</dbReference>
<feature type="compositionally biased region" description="Basic and acidic residues" evidence="8">
    <location>
        <begin position="20"/>
        <end position="31"/>
    </location>
</feature>
<keyword evidence="3 9" id="KW-0812">Transmembrane</keyword>
<dbReference type="GO" id="GO:0016887">
    <property type="term" value="F:ATP hydrolysis activity"/>
    <property type="evidence" value="ECO:0007669"/>
    <property type="project" value="InterPro"/>
</dbReference>
<keyword evidence="11" id="KW-0378">Hydrolase</keyword>
<proteinExistence type="predicted"/>
<dbReference type="InterPro" id="IPR027417">
    <property type="entry name" value="P-loop_NTPase"/>
</dbReference>
<gene>
    <name evidence="11" type="ORF">BD324DRAFT_628093</name>
</gene>
<evidence type="ECO:0000256" key="9">
    <source>
        <dbReference type="SAM" id="Phobius"/>
    </source>
</evidence>
<feature type="transmembrane region" description="Helical" evidence="9">
    <location>
        <begin position="520"/>
        <end position="538"/>
    </location>
</feature>
<dbReference type="OrthoDB" id="66620at2759"/>
<feature type="transmembrane region" description="Helical" evidence="9">
    <location>
        <begin position="636"/>
        <end position="656"/>
    </location>
</feature>
<dbReference type="SMART" id="SM00382">
    <property type="entry name" value="AAA"/>
    <property type="match status" value="2"/>
</dbReference>
<reference evidence="11 12" key="1">
    <citation type="submission" date="2017-03" db="EMBL/GenBank/DDBJ databases">
        <title>Widespread Adenine N6-methylation of Active Genes in Fungi.</title>
        <authorList>
            <consortium name="DOE Joint Genome Institute"/>
            <person name="Mondo S.J."/>
            <person name="Dannebaum R.O."/>
            <person name="Kuo R.C."/>
            <person name="Louie K.B."/>
            <person name="Bewick A.J."/>
            <person name="Labutti K."/>
            <person name="Haridas S."/>
            <person name="Kuo A."/>
            <person name="Salamov A."/>
            <person name="Ahrendt S.R."/>
            <person name="Lau R."/>
            <person name="Bowen B.P."/>
            <person name="Lipzen A."/>
            <person name="Sullivan W."/>
            <person name="Andreopoulos W.B."/>
            <person name="Clum A."/>
            <person name="Lindquist E."/>
            <person name="Daum C."/>
            <person name="Northen T.R."/>
            <person name="Ramamoorthy G."/>
            <person name="Schmitz R.J."/>
            <person name="Gryganskyi A."/>
            <person name="Culley D."/>
            <person name="Magnuson J."/>
            <person name="James T.Y."/>
            <person name="O'Malley M.A."/>
            <person name="Stajich J.E."/>
            <person name="Spatafora J.W."/>
            <person name="Visel A."/>
            <person name="Grigoriev I.V."/>
        </authorList>
    </citation>
    <scope>NUCLEOTIDE SEQUENCE [LARGE SCALE GENOMIC DNA]</scope>
    <source>
        <strain evidence="11 12">NRRL Y-17943</strain>
    </source>
</reference>
<evidence type="ECO:0000256" key="1">
    <source>
        <dbReference type="ARBA" id="ARBA00004141"/>
    </source>
</evidence>
<evidence type="ECO:0000256" key="7">
    <source>
        <dbReference type="ARBA" id="ARBA00023136"/>
    </source>
</evidence>
<keyword evidence="12" id="KW-1185">Reference proteome</keyword>
<dbReference type="Gene3D" id="3.40.50.300">
    <property type="entry name" value="P-loop containing nucleotide triphosphate hydrolases"/>
    <property type="match status" value="2"/>
</dbReference>
<evidence type="ECO:0000259" key="10">
    <source>
        <dbReference type="PROSITE" id="PS50893"/>
    </source>
</evidence>
<dbReference type="InterPro" id="IPR017871">
    <property type="entry name" value="ABC_transporter-like_CS"/>
</dbReference>
<feature type="transmembrane region" description="Helical" evidence="9">
    <location>
        <begin position="712"/>
        <end position="737"/>
    </location>
</feature>
<dbReference type="Pfam" id="PF19055">
    <property type="entry name" value="ABC2_membrane_7"/>
    <property type="match status" value="1"/>
</dbReference>
<dbReference type="InterPro" id="IPR013525">
    <property type="entry name" value="ABC2_TM"/>
</dbReference>
<dbReference type="InterPro" id="IPR003439">
    <property type="entry name" value="ABC_transporter-like_ATP-bd"/>
</dbReference>
<dbReference type="GO" id="GO:0016020">
    <property type="term" value="C:membrane"/>
    <property type="evidence" value="ECO:0007669"/>
    <property type="project" value="UniProtKB-SubCell"/>
</dbReference>
<keyword evidence="2" id="KW-0813">Transport</keyword>
<dbReference type="PANTHER" id="PTHR48041">
    <property type="entry name" value="ABC TRANSPORTER G FAMILY MEMBER 28"/>
    <property type="match status" value="1"/>
</dbReference>
<dbReference type="EMBL" id="NBSH01000008">
    <property type="protein sequence ID" value="ORX36262.1"/>
    <property type="molecule type" value="Genomic_DNA"/>
</dbReference>
<evidence type="ECO:0000256" key="8">
    <source>
        <dbReference type="SAM" id="MobiDB-lite"/>
    </source>
</evidence>
<feature type="transmembrane region" description="Helical" evidence="9">
    <location>
        <begin position="483"/>
        <end position="505"/>
    </location>
</feature>
<dbReference type="PROSITE" id="PS50893">
    <property type="entry name" value="ABC_TRANSPORTER_2"/>
    <property type="match status" value="2"/>
</dbReference>
<dbReference type="GO" id="GO:0005524">
    <property type="term" value="F:ATP binding"/>
    <property type="evidence" value="ECO:0007669"/>
    <property type="project" value="UniProtKB-KW"/>
</dbReference>
<dbReference type="InterPro" id="IPR003593">
    <property type="entry name" value="AAA+_ATPase"/>
</dbReference>
<feature type="transmembrane region" description="Helical" evidence="9">
    <location>
        <begin position="558"/>
        <end position="587"/>
    </location>
</feature>
<dbReference type="SUPFAM" id="SSF52540">
    <property type="entry name" value="P-loop containing nucleoside triphosphate hydrolases"/>
    <property type="match status" value="2"/>
</dbReference>
<feature type="transmembrane region" description="Helical" evidence="9">
    <location>
        <begin position="1253"/>
        <end position="1276"/>
    </location>
</feature>
<dbReference type="Pfam" id="PF00005">
    <property type="entry name" value="ABC_tran"/>
    <property type="match status" value="2"/>
</dbReference>
<dbReference type="PANTHER" id="PTHR48041:SF91">
    <property type="entry name" value="ABC TRANSPORTER G FAMILY MEMBER 28"/>
    <property type="match status" value="1"/>
</dbReference>
<dbReference type="InterPro" id="IPR050352">
    <property type="entry name" value="ABCG_transporters"/>
</dbReference>
<sequence length="1367" mass="150154">MDVNTEAEPPVLGPPIIITRSRDEEDGDKAPSHGIAKTSMDRETKRDSLDVPVRRSSHRHRRSIEAPKRTSSLAQSPVQAAEQPPVVSKVEEQPEQSEAETRIDGALLKLPPPPPFDLLVNNLCVGIPHKKASKWLHKKPKSDEAPKKQFILQEINSACQSGQVLAILGGSGSGKTTLLNAIAHRLAGLPITEGQVVFQRTRTASPSTLSGSEIKRRIGFVRQQDHLVECLTVRETLSYAARLRLPKSLDEEVISLIVEETIDELGLRDAADTVVGGPLRKGISGGEKRRLSIGCVLVTLPSVLILDEPTSGLDAFTSYLLLQTLSHLARRGRTIILSIHAPRSDAFPLFDRITLLSKGEVVYSGLRSCCLSWFKSLGHEVDQGTNPLDFLIDISSVDNRDPEKEEISLARVRILISAWKERPNGDPLQLEKRSISSDETENRPTNELERFASIQSEDSRRAGFFRQTAVLTSRAHKSVYRNYVLLVGFLTQAVVLGLVIGLNFYQLPATPTGIQSLKNLTFQLIPGVFYLTSVFWIYKYCTDLLIFDREREDHMYSVVPYILSDFLSFLVPSVLWPTIYIVLVYFLAGLRKDQLAARLFTMTASTISVQFAVQGISLLAASIFRSFAGASMVGNALNLFQLVSAGFLVVHVPAYVKWVRWISPFFYSFRIVATIQFKDRQFDCPAESAANLNQCNGNNVLNGFKFDAGVNIGAWFGGLLGLAIAWYTLACLVLWLWPSGGVKHASEIESHHRGKGTDVMESHMTRDRIDVELRNLTFAWERHGRGVAKNKEKIILDNLSIQFPAGQISAILGPSGAGKSTLLQLLASRMPASAPMSTFRTTGQILMAGQPVNAKSKSNVAFVEQDDDWHLPSLTVRETLRYAAILRLPSKMSKASKIARAETVLLMLGLKDCADLPVGGALLKGISGGEKRRLSLAVQMINDPAVLVVDEPTSGLDSSIALSVMQVLRDIAATGRTVIATIHQPRSDIWRLADNVTLLAKGGRLAYTGTRADAIPYFVSIGHPMPSEFFNPADHLLDLVSIDPRPAAYPASNERVRQLTDHWKRIAHTPDGGESEGPTLARGHGSTSMRVALPVVLERHWKNLWRRKDVFFNRLVQTPLLAGMFILFFQRLSHGPSGAQDRIGLTIENTTAAGFVGLLNAMAIYPADRDLYLHEAKSSARYSPATFVIVWTIVELGFELLGAFGYAAIINVGAGMQTSVRIFFEFSLTIWACVNLGESWAMMFGAWIPAEGLTVVVVSTLLSIAGQISGVISLSVPTWLSAIAWATPIKSATRAQIINEAVGLKFYCTQEQLASGACVAQNGEQLLALFHWSNLNTSTFMGLMVGIAVAWRIVAWASIAARVRGVR</sequence>
<feature type="region of interest" description="Disordered" evidence="8">
    <location>
        <begin position="426"/>
        <end position="446"/>
    </location>
</feature>
<name>A0A1Y1UE19_9TREE</name>
<comment type="caution">
    <text evidence="11">The sequence shown here is derived from an EMBL/GenBank/DDBJ whole genome shotgun (WGS) entry which is preliminary data.</text>
</comment>
<keyword evidence="7 9" id="KW-0472">Membrane</keyword>
<feature type="transmembrane region" description="Helical" evidence="9">
    <location>
        <begin position="1150"/>
        <end position="1167"/>
    </location>
</feature>
<dbReference type="RefSeq" id="XP_021870363.1">
    <property type="nucleotide sequence ID" value="XM_022016083.1"/>
</dbReference>
<evidence type="ECO:0000313" key="12">
    <source>
        <dbReference type="Proteomes" id="UP000193218"/>
    </source>
</evidence>
<evidence type="ECO:0000256" key="5">
    <source>
        <dbReference type="ARBA" id="ARBA00022840"/>
    </source>
</evidence>
<dbReference type="GO" id="GO:0140359">
    <property type="term" value="F:ABC-type transporter activity"/>
    <property type="evidence" value="ECO:0007669"/>
    <property type="project" value="InterPro"/>
</dbReference>
<evidence type="ECO:0000313" key="11">
    <source>
        <dbReference type="EMBL" id="ORX36262.1"/>
    </source>
</evidence>
<evidence type="ECO:0000256" key="2">
    <source>
        <dbReference type="ARBA" id="ARBA00022448"/>
    </source>
</evidence>
<evidence type="ECO:0000256" key="3">
    <source>
        <dbReference type="ARBA" id="ARBA00022692"/>
    </source>
</evidence>
<feature type="compositionally biased region" description="Polar residues" evidence="8">
    <location>
        <begin position="69"/>
        <end position="78"/>
    </location>
</feature>
<evidence type="ECO:0000256" key="6">
    <source>
        <dbReference type="ARBA" id="ARBA00022989"/>
    </source>
</evidence>
<dbReference type="Pfam" id="PF01061">
    <property type="entry name" value="ABC2_membrane"/>
    <property type="match status" value="2"/>
</dbReference>
<keyword evidence="5" id="KW-0067">ATP-binding</keyword>
<feature type="transmembrane region" description="Helical" evidence="9">
    <location>
        <begin position="599"/>
        <end position="624"/>
    </location>
</feature>
<feature type="region of interest" description="Disordered" evidence="8">
    <location>
        <begin position="1"/>
        <end position="99"/>
    </location>
</feature>
<dbReference type="InParanoid" id="A0A1Y1UE19"/>
<keyword evidence="6 9" id="KW-1133">Transmembrane helix</keyword>
<dbReference type="GeneID" id="33557892"/>
<evidence type="ECO:0000256" key="4">
    <source>
        <dbReference type="ARBA" id="ARBA00022741"/>
    </source>
</evidence>
<feature type="transmembrane region" description="Helical" evidence="9">
    <location>
        <begin position="1111"/>
        <end position="1130"/>
    </location>
</feature>
<dbReference type="Proteomes" id="UP000193218">
    <property type="component" value="Unassembled WGS sequence"/>
</dbReference>
<protein>
    <submittedName>
        <fullName evidence="11">p-loop containing nucleoside triphosphate hydrolase protein</fullName>
    </submittedName>
</protein>
<accession>A0A1Y1UE19</accession>